<reference evidence="2" key="2">
    <citation type="submission" date="2011-02" db="EMBL/GenBank/DDBJ databases">
        <title>The complete genome of Syntrophobotulus glycolicus DSM 8271.</title>
        <authorList>
            <person name="Lucas S."/>
            <person name="Copeland A."/>
            <person name="Lapidus A."/>
            <person name="Bruce D."/>
            <person name="Goodwin L."/>
            <person name="Pitluck S."/>
            <person name="Kyrpides N."/>
            <person name="Mavromatis K."/>
            <person name="Pagani I."/>
            <person name="Ivanova N."/>
            <person name="Mikhailova N."/>
            <person name="Chertkov O."/>
            <person name="Held B."/>
            <person name="Detter J.C."/>
            <person name="Tapia R."/>
            <person name="Han C."/>
            <person name="Land M."/>
            <person name="Hauser L."/>
            <person name="Markowitz V."/>
            <person name="Cheng J.-F."/>
            <person name="Hugenholtz P."/>
            <person name="Woyke T."/>
            <person name="Wu D."/>
            <person name="Spring S."/>
            <person name="Schroeder M."/>
            <person name="Brambilla E."/>
            <person name="Klenk H.-P."/>
            <person name="Eisen J.A."/>
        </authorList>
    </citation>
    <scope>NUCLEOTIDE SEQUENCE [LARGE SCALE GENOMIC DNA]</scope>
    <source>
        <strain evidence="2">DSM 8271 / FlGlyR</strain>
    </source>
</reference>
<dbReference type="STRING" id="645991.Sgly_2678"/>
<organism evidence="1 2">
    <name type="scientific">Syntrophobotulus glycolicus (strain DSM 8271 / FlGlyR)</name>
    <dbReference type="NCBI Taxonomy" id="645991"/>
    <lineage>
        <taxon>Bacteria</taxon>
        <taxon>Bacillati</taxon>
        <taxon>Bacillota</taxon>
        <taxon>Clostridia</taxon>
        <taxon>Eubacteriales</taxon>
        <taxon>Desulfitobacteriaceae</taxon>
        <taxon>Syntrophobotulus</taxon>
    </lineage>
</organism>
<proteinExistence type="predicted"/>
<dbReference type="AlphaFoldDB" id="F0SX91"/>
<dbReference type="RefSeq" id="WP_013625771.1">
    <property type="nucleotide sequence ID" value="NC_015172.1"/>
</dbReference>
<accession>F0SX91</accession>
<name>F0SX91_SYNGF</name>
<sequence length="136" mass="15346">MLTKAYSPEQAGFGKLEDGRDVVILYVKEFAEQIAGVKNSGLSKYTYNWFSTENGDSYVVQFKWDNGVDMAVRFNSQHFKLIAHFMEPRDMIITAKPISDLVSAAQEKNTDFLEFDEVLTFSGVTFSLAGANKFPH</sequence>
<dbReference type="eggNOG" id="ENOG5034079">
    <property type="taxonomic scope" value="Bacteria"/>
</dbReference>
<evidence type="ECO:0000313" key="2">
    <source>
        <dbReference type="Proteomes" id="UP000007488"/>
    </source>
</evidence>
<dbReference type="OrthoDB" id="1797572at2"/>
<reference evidence="1 2" key="1">
    <citation type="journal article" date="2011" name="Stand. Genomic Sci.">
        <title>Complete genome sequence of Syntrophobotulus glycolicus type strain (FlGlyR).</title>
        <authorList>
            <person name="Han C."/>
            <person name="Mwirichia R."/>
            <person name="Chertkov O."/>
            <person name="Held B."/>
            <person name="Lapidus A."/>
            <person name="Nolan M."/>
            <person name="Lucas S."/>
            <person name="Hammon N."/>
            <person name="Deshpande S."/>
            <person name="Cheng J.F."/>
            <person name="Tapia R."/>
            <person name="Goodwin L."/>
            <person name="Pitluck S."/>
            <person name="Huntemann M."/>
            <person name="Liolios K."/>
            <person name="Ivanova N."/>
            <person name="Pagani I."/>
            <person name="Mavromatis K."/>
            <person name="Ovchinikova G."/>
            <person name="Pati A."/>
            <person name="Chen A."/>
            <person name="Palaniappan K."/>
            <person name="Land M."/>
            <person name="Hauser L."/>
            <person name="Brambilla E.M."/>
            <person name="Rohde M."/>
            <person name="Spring S."/>
            <person name="Sikorski J."/>
            <person name="Goker M."/>
            <person name="Woyke T."/>
            <person name="Bristow J."/>
            <person name="Eisen J.A."/>
            <person name="Markowitz V."/>
            <person name="Hugenholtz P."/>
            <person name="Kyrpides N.C."/>
            <person name="Klenk H.P."/>
            <person name="Detter J.C."/>
        </authorList>
    </citation>
    <scope>NUCLEOTIDE SEQUENCE [LARGE SCALE GENOMIC DNA]</scope>
    <source>
        <strain evidence="2">DSM 8271 / FlGlyR</strain>
    </source>
</reference>
<dbReference type="HOGENOM" id="CLU_1913690_0_0_9"/>
<keyword evidence="2" id="KW-1185">Reference proteome</keyword>
<dbReference type="EMBL" id="CP002547">
    <property type="protein sequence ID" value="ADY56951.1"/>
    <property type="molecule type" value="Genomic_DNA"/>
</dbReference>
<dbReference type="KEGG" id="sgy:Sgly_2678"/>
<protein>
    <submittedName>
        <fullName evidence="1">Uncharacterized protein</fullName>
    </submittedName>
</protein>
<evidence type="ECO:0000313" key="1">
    <source>
        <dbReference type="EMBL" id="ADY56951.1"/>
    </source>
</evidence>
<dbReference type="Proteomes" id="UP000007488">
    <property type="component" value="Chromosome"/>
</dbReference>
<gene>
    <name evidence="1" type="ordered locus">Sgly_2678</name>
</gene>